<protein>
    <recommendedName>
        <fullName evidence="4">Type IX secretion system membrane protein PorP/SprF</fullName>
    </recommendedName>
</protein>
<organism evidence="2 3">
    <name type="scientific">Marinilabilia rubra</name>
    <dbReference type="NCBI Taxonomy" id="2162893"/>
    <lineage>
        <taxon>Bacteria</taxon>
        <taxon>Pseudomonadati</taxon>
        <taxon>Bacteroidota</taxon>
        <taxon>Bacteroidia</taxon>
        <taxon>Marinilabiliales</taxon>
        <taxon>Marinilabiliaceae</taxon>
        <taxon>Marinilabilia</taxon>
    </lineage>
</organism>
<proteinExistence type="predicted"/>
<dbReference type="RefSeq" id="WP_109263293.1">
    <property type="nucleotide sequence ID" value="NZ_QEWP01000003.1"/>
</dbReference>
<evidence type="ECO:0000313" key="2">
    <source>
        <dbReference type="EMBL" id="PWE00253.1"/>
    </source>
</evidence>
<dbReference type="NCBIfam" id="TIGR03519">
    <property type="entry name" value="T9SS_PorP_fam"/>
    <property type="match status" value="1"/>
</dbReference>
<comment type="caution">
    <text evidence="2">The sequence shown here is derived from an EMBL/GenBank/DDBJ whole genome shotgun (WGS) entry which is preliminary data.</text>
</comment>
<accession>A0A2U2BB39</accession>
<name>A0A2U2BB39_9BACT</name>
<evidence type="ECO:0000256" key="1">
    <source>
        <dbReference type="SAM" id="Phobius"/>
    </source>
</evidence>
<keyword evidence="1" id="KW-0472">Membrane</keyword>
<dbReference type="InterPro" id="IPR019861">
    <property type="entry name" value="PorP/SprF_Bacteroidetes"/>
</dbReference>
<reference evidence="2 3" key="1">
    <citation type="submission" date="2018-05" db="EMBL/GenBank/DDBJ databases">
        <title>Marinilabilia rubrum sp. nov., isolated from saltern sediment.</title>
        <authorList>
            <person name="Zhang R."/>
        </authorList>
    </citation>
    <scope>NUCLEOTIDE SEQUENCE [LARGE SCALE GENOMIC DNA]</scope>
    <source>
        <strain evidence="2 3">WTE16</strain>
    </source>
</reference>
<keyword evidence="1" id="KW-1133">Transmembrane helix</keyword>
<feature type="transmembrane region" description="Helical" evidence="1">
    <location>
        <begin position="46"/>
        <end position="63"/>
    </location>
</feature>
<dbReference type="OrthoDB" id="1320396at2"/>
<dbReference type="EMBL" id="QEWP01000003">
    <property type="protein sequence ID" value="PWE00253.1"/>
    <property type="molecule type" value="Genomic_DNA"/>
</dbReference>
<dbReference type="Pfam" id="PF11751">
    <property type="entry name" value="PorP_SprF"/>
    <property type="match status" value="1"/>
</dbReference>
<keyword evidence="3" id="KW-1185">Reference proteome</keyword>
<dbReference type="AlphaFoldDB" id="A0A2U2BB39"/>
<keyword evidence="1" id="KW-0812">Transmembrane</keyword>
<evidence type="ECO:0000313" key="3">
    <source>
        <dbReference type="Proteomes" id="UP000244956"/>
    </source>
</evidence>
<sequence>MDLAFCVKYIRSYCCCKGLFEKMIKVLQVEGTNSISPIFNKIKSRSFVFFLLFCISSGLYGQFDPMFSQNMFNPLNGNPGYAGSSGRMNVVLMNRNQWVGYEGAPVTTVAGADAAINVFGKRAGVGLEVMNDEIGAFNNLTIRASLARRFLFPGGELGLGISTGIISQSFDGSGMFIPESDYHQQNDPSVPTEKLSGFTPDFGVGAFFQSHEWYAGVGVQHLFAPEPNFKEDFYVYVHRSLFLAAGYTFDMEERIFDIEPSIYIRQGGGSWQVDLNTNFLFRDKYWAGLTYRYQDAIVVLAGLKLRNGIRAGYSYDITTSQLSNAQTNGSHEIVIGYSFDLNIDKQKKRYKSVRFL</sequence>
<evidence type="ECO:0008006" key="4">
    <source>
        <dbReference type="Google" id="ProtNLM"/>
    </source>
</evidence>
<gene>
    <name evidence="2" type="ORF">DDZ16_04740</name>
</gene>
<dbReference type="Proteomes" id="UP000244956">
    <property type="component" value="Unassembled WGS sequence"/>
</dbReference>